<sequence>MPSLNSKVRENYPFLINYFSKGIENTNKNIAHCILFYGTDIQAQYDLALEISRMLNCTGDHTPECKCLNCNWIRENQHPAVLTVSKVDNKPSNDDSKTVISIDQARMIKNDLLVTSEYHRVLIFCDKDKEGNVCGLNVTNFQEPTANALLKTFEEPPSKTTFFFLTKDKSDMISTIISRAQCFFVPSMKEDTRDFSLVKDAIENYLELERNEVLDLNDKLLALARENEPMEVLVQIQNFMTELLKSNVHNKGLKLKLLKDINSVEKAKKELQLNMNIQTIIENLCFDLILGD</sequence>
<dbReference type="EMBL" id="DVIU01000250">
    <property type="protein sequence ID" value="HIS37378.1"/>
    <property type="molecule type" value="Genomic_DNA"/>
</dbReference>
<accession>A0A9D1F0M5</accession>
<dbReference type="AlphaFoldDB" id="A0A9D1F0M5"/>
<dbReference type="SUPFAM" id="SSF52540">
    <property type="entry name" value="P-loop containing nucleoside triphosphate hydrolases"/>
    <property type="match status" value="1"/>
</dbReference>
<reference evidence="1" key="1">
    <citation type="submission" date="2020-10" db="EMBL/GenBank/DDBJ databases">
        <authorList>
            <person name="Gilroy R."/>
        </authorList>
    </citation>
    <scope>NUCLEOTIDE SEQUENCE</scope>
    <source>
        <strain evidence="1">6276</strain>
    </source>
</reference>
<name>A0A9D1F0M5_9BACT</name>
<evidence type="ECO:0008006" key="3">
    <source>
        <dbReference type="Google" id="ProtNLM"/>
    </source>
</evidence>
<dbReference type="InterPro" id="IPR027417">
    <property type="entry name" value="P-loop_NTPase"/>
</dbReference>
<evidence type="ECO:0000313" key="2">
    <source>
        <dbReference type="Proteomes" id="UP000823928"/>
    </source>
</evidence>
<comment type="caution">
    <text evidence="1">The sequence shown here is derived from an EMBL/GenBank/DDBJ whole genome shotgun (WGS) entry which is preliminary data.</text>
</comment>
<proteinExistence type="predicted"/>
<dbReference type="Gene3D" id="3.40.50.300">
    <property type="entry name" value="P-loop containing nucleotide triphosphate hydrolases"/>
    <property type="match status" value="1"/>
</dbReference>
<dbReference type="Pfam" id="PF13177">
    <property type="entry name" value="DNA_pol3_delta2"/>
    <property type="match status" value="1"/>
</dbReference>
<dbReference type="Proteomes" id="UP000823928">
    <property type="component" value="Unassembled WGS sequence"/>
</dbReference>
<organism evidence="1 2">
    <name type="scientific">Candidatus Scatousia excrementigallinarum</name>
    <dbReference type="NCBI Taxonomy" id="2840935"/>
    <lineage>
        <taxon>Bacteria</taxon>
        <taxon>Candidatus Scatousia</taxon>
    </lineage>
</organism>
<gene>
    <name evidence="1" type="ORF">IAC10_12275</name>
</gene>
<reference evidence="1" key="2">
    <citation type="journal article" date="2021" name="PeerJ">
        <title>Extensive microbial diversity within the chicken gut microbiome revealed by metagenomics and culture.</title>
        <authorList>
            <person name="Gilroy R."/>
            <person name="Ravi A."/>
            <person name="Getino M."/>
            <person name="Pursley I."/>
            <person name="Horton D.L."/>
            <person name="Alikhan N.F."/>
            <person name="Baker D."/>
            <person name="Gharbi K."/>
            <person name="Hall N."/>
            <person name="Watson M."/>
            <person name="Adriaenssens E.M."/>
            <person name="Foster-Nyarko E."/>
            <person name="Jarju S."/>
            <person name="Secka A."/>
            <person name="Antonio M."/>
            <person name="Oren A."/>
            <person name="Chaudhuri R.R."/>
            <person name="La Ragione R."/>
            <person name="Hildebrand F."/>
            <person name="Pallen M.J."/>
        </authorList>
    </citation>
    <scope>NUCLEOTIDE SEQUENCE</scope>
    <source>
        <strain evidence="1">6276</strain>
    </source>
</reference>
<protein>
    <recommendedName>
        <fullName evidence="3">DNA polymerase III subunit delta</fullName>
    </recommendedName>
</protein>
<evidence type="ECO:0000313" key="1">
    <source>
        <dbReference type="EMBL" id="HIS37378.1"/>
    </source>
</evidence>